<keyword evidence="3" id="KW-1185">Reference proteome</keyword>
<dbReference type="OrthoDB" id="1679483at2"/>
<feature type="transmembrane region" description="Helical" evidence="1">
    <location>
        <begin position="94"/>
        <end position="113"/>
    </location>
</feature>
<feature type="transmembrane region" description="Helical" evidence="1">
    <location>
        <begin position="58"/>
        <end position="82"/>
    </location>
</feature>
<feature type="transmembrane region" description="Helical" evidence="1">
    <location>
        <begin position="120"/>
        <end position="142"/>
    </location>
</feature>
<dbReference type="NCBIfam" id="NF041644">
    <property type="entry name" value="CBO0543_fam"/>
    <property type="match status" value="1"/>
</dbReference>
<gene>
    <name evidence="2" type="ORF">GJ688_18750</name>
</gene>
<accession>A0A6I3SPY7</accession>
<organism evidence="2 3">
    <name type="scientific">Heliobacterium mobile</name>
    <name type="common">Heliobacillus mobilis</name>
    <dbReference type="NCBI Taxonomy" id="28064"/>
    <lineage>
        <taxon>Bacteria</taxon>
        <taxon>Bacillati</taxon>
        <taxon>Bacillota</taxon>
        <taxon>Clostridia</taxon>
        <taxon>Eubacteriales</taxon>
        <taxon>Heliobacteriaceae</taxon>
        <taxon>Heliobacterium</taxon>
    </lineage>
</organism>
<name>A0A6I3SPY7_HELMO</name>
<feature type="transmembrane region" description="Helical" evidence="1">
    <location>
        <begin position="154"/>
        <end position="174"/>
    </location>
</feature>
<dbReference type="AlphaFoldDB" id="A0A6I3SPY7"/>
<reference evidence="2 3" key="1">
    <citation type="submission" date="2019-11" db="EMBL/GenBank/DDBJ databases">
        <title>Whole-genome sequence of a the green, strictly anaerobic photosynthetic bacterium Heliobacillus mobilis DSM 6151.</title>
        <authorList>
            <person name="Kyndt J.A."/>
            <person name="Meyer T.E."/>
        </authorList>
    </citation>
    <scope>NUCLEOTIDE SEQUENCE [LARGE SCALE GENOMIC DNA]</scope>
    <source>
        <strain evidence="2 3">DSM 6151</strain>
    </source>
</reference>
<dbReference type="RefSeq" id="WP_155478041.1">
    <property type="nucleotide sequence ID" value="NZ_WNKU01000049.1"/>
</dbReference>
<protein>
    <submittedName>
        <fullName evidence="2">Uncharacterized protein</fullName>
    </submittedName>
</protein>
<dbReference type="EMBL" id="WNKU01000049">
    <property type="protein sequence ID" value="MTV50959.1"/>
    <property type="molecule type" value="Genomic_DNA"/>
</dbReference>
<dbReference type="InterPro" id="IPR048147">
    <property type="entry name" value="CBO0543-like"/>
</dbReference>
<feature type="transmembrane region" description="Helical" evidence="1">
    <location>
        <begin position="27"/>
        <end position="46"/>
    </location>
</feature>
<comment type="caution">
    <text evidence="2">The sequence shown here is derived from an EMBL/GenBank/DDBJ whole genome shotgun (WGS) entry which is preliminary data.</text>
</comment>
<evidence type="ECO:0000256" key="1">
    <source>
        <dbReference type="SAM" id="Phobius"/>
    </source>
</evidence>
<keyword evidence="1" id="KW-1133">Transmembrane helix</keyword>
<evidence type="ECO:0000313" key="2">
    <source>
        <dbReference type="EMBL" id="MTV50959.1"/>
    </source>
</evidence>
<evidence type="ECO:0000313" key="3">
    <source>
        <dbReference type="Proteomes" id="UP000430670"/>
    </source>
</evidence>
<keyword evidence="1" id="KW-0812">Transmembrane</keyword>
<keyword evidence="1" id="KW-0472">Membrane</keyword>
<dbReference type="Proteomes" id="UP000430670">
    <property type="component" value="Unassembled WGS sequence"/>
</dbReference>
<sequence length="207" mass="24303">MPTDQLLRQTRVDFNQTSLQHFFGSELFSSGWWLLVGMLVVFYILWWKLLDKERLIEMLLFGSFITVSATIVDTVAVNFGLWQYFTRLVPISPAPFPVDYTILPILFMLAYQYTNNWRSFFVASVIASGVYTFVINPLFLYFNVKQLFAWKVYYYLPLGVINGLVVRYVFLLVMKKQFGEEGIRNPSTLFRPSIIPARKHFEDDKNE</sequence>
<proteinExistence type="predicted"/>